<feature type="transmembrane region" description="Helical" evidence="1">
    <location>
        <begin position="82"/>
        <end position="100"/>
    </location>
</feature>
<organism evidence="2 3">
    <name type="scientific">Muriicola marianensis</name>
    <dbReference type="NCBI Taxonomy" id="1324801"/>
    <lineage>
        <taxon>Bacteria</taxon>
        <taxon>Pseudomonadati</taxon>
        <taxon>Bacteroidota</taxon>
        <taxon>Flavobacteriia</taxon>
        <taxon>Flavobacteriales</taxon>
        <taxon>Flavobacteriaceae</taxon>
        <taxon>Muriicola</taxon>
    </lineage>
</organism>
<dbReference type="EMBL" id="BMFH01000001">
    <property type="protein sequence ID" value="GGD40859.1"/>
    <property type="molecule type" value="Genomic_DNA"/>
</dbReference>
<evidence type="ECO:0000256" key="1">
    <source>
        <dbReference type="SAM" id="Phobius"/>
    </source>
</evidence>
<comment type="caution">
    <text evidence="2">The sequence shown here is derived from an EMBL/GenBank/DDBJ whole genome shotgun (WGS) entry which is preliminary data.</text>
</comment>
<feature type="transmembrane region" description="Helical" evidence="1">
    <location>
        <begin position="18"/>
        <end position="38"/>
    </location>
</feature>
<keyword evidence="3" id="KW-1185">Reference proteome</keyword>
<evidence type="ECO:0000313" key="2">
    <source>
        <dbReference type="EMBL" id="GGD40859.1"/>
    </source>
</evidence>
<dbReference type="RefSeq" id="WP_188369127.1">
    <property type="nucleotide sequence ID" value="NZ_BMFH01000001.1"/>
</dbReference>
<keyword evidence="1" id="KW-1133">Transmembrane helix</keyword>
<keyword evidence="1" id="KW-0472">Membrane</keyword>
<feature type="transmembrane region" description="Helical" evidence="1">
    <location>
        <begin position="58"/>
        <end position="75"/>
    </location>
</feature>
<evidence type="ECO:0000313" key="3">
    <source>
        <dbReference type="Proteomes" id="UP000625780"/>
    </source>
</evidence>
<accession>A0ABQ1QQF8</accession>
<protein>
    <submittedName>
        <fullName evidence="2">Uncharacterized protein</fullName>
    </submittedName>
</protein>
<name>A0ABQ1QQF8_9FLAO</name>
<feature type="transmembrane region" description="Helical" evidence="1">
    <location>
        <begin position="196"/>
        <end position="214"/>
    </location>
</feature>
<feature type="transmembrane region" description="Helical" evidence="1">
    <location>
        <begin position="128"/>
        <end position="148"/>
    </location>
</feature>
<sequence>MSEGVSSYKIRIFDKSKLLWTLILLDLFFITVHCFHYYGLLGNPMWSVEMDGGYAEFYQYGKELCILLILGGLYLKKRQFIFMAWSFLFLYFLMDDSLSIHENIGAHLADLLQLDSRLGLRKEDMGELILSLMAALFFFSIIGIAYKNADGSGKSFSGKLLFLVLILGFFGVVVDMFHVILPFWKGKMGVLEDGGELLSMSLIFAYVFRVYRAVEGRR</sequence>
<feature type="transmembrane region" description="Helical" evidence="1">
    <location>
        <begin position="160"/>
        <end position="184"/>
    </location>
</feature>
<gene>
    <name evidence="2" type="ORF">GCM10011361_04990</name>
</gene>
<reference evidence="3" key="1">
    <citation type="journal article" date="2019" name="Int. J. Syst. Evol. Microbiol.">
        <title>The Global Catalogue of Microorganisms (GCM) 10K type strain sequencing project: providing services to taxonomists for standard genome sequencing and annotation.</title>
        <authorList>
            <consortium name="The Broad Institute Genomics Platform"/>
            <consortium name="The Broad Institute Genome Sequencing Center for Infectious Disease"/>
            <person name="Wu L."/>
            <person name="Ma J."/>
        </authorList>
    </citation>
    <scope>NUCLEOTIDE SEQUENCE [LARGE SCALE GENOMIC DNA]</scope>
    <source>
        <strain evidence="3">CGMCC 1.12606</strain>
    </source>
</reference>
<keyword evidence="1" id="KW-0812">Transmembrane</keyword>
<proteinExistence type="predicted"/>
<dbReference type="Proteomes" id="UP000625780">
    <property type="component" value="Unassembled WGS sequence"/>
</dbReference>